<accession>A0AAD5TWS7</accession>
<dbReference type="CDD" id="cd00917">
    <property type="entry name" value="PG-PI_TP"/>
    <property type="match status" value="1"/>
</dbReference>
<protein>
    <recommendedName>
        <fullName evidence="4">Phosphatidylglycerol/phosphatidylinositol transfer protein</fullName>
    </recommendedName>
</protein>
<dbReference type="InterPro" id="IPR039670">
    <property type="entry name" value="NPC2-like"/>
</dbReference>
<comment type="similarity">
    <text evidence="2">Belongs to the NPC2 family.</text>
</comment>
<reference evidence="10" key="1">
    <citation type="submission" date="2020-05" db="EMBL/GenBank/DDBJ databases">
        <title>Phylogenomic resolution of chytrid fungi.</title>
        <authorList>
            <person name="Stajich J.E."/>
            <person name="Amses K."/>
            <person name="Simmons R."/>
            <person name="Seto K."/>
            <person name="Myers J."/>
            <person name="Bonds A."/>
            <person name="Quandt C.A."/>
            <person name="Barry K."/>
            <person name="Liu P."/>
            <person name="Grigoriev I."/>
            <person name="Longcore J.E."/>
            <person name="James T.Y."/>
        </authorList>
    </citation>
    <scope>NUCLEOTIDE SEQUENCE</scope>
    <source>
        <strain evidence="10">JEL0476</strain>
    </source>
</reference>
<evidence type="ECO:0000259" key="9">
    <source>
        <dbReference type="SMART" id="SM00737"/>
    </source>
</evidence>
<dbReference type="InterPro" id="IPR003172">
    <property type="entry name" value="ML_dom"/>
</dbReference>
<dbReference type="GO" id="GO:0032366">
    <property type="term" value="P:intracellular sterol transport"/>
    <property type="evidence" value="ECO:0007669"/>
    <property type="project" value="InterPro"/>
</dbReference>
<keyword evidence="7" id="KW-0445">Lipid transport</keyword>
<proteinExistence type="inferred from homology"/>
<organism evidence="10 11">
    <name type="scientific">Clydaea vesicula</name>
    <dbReference type="NCBI Taxonomy" id="447962"/>
    <lineage>
        <taxon>Eukaryota</taxon>
        <taxon>Fungi</taxon>
        <taxon>Fungi incertae sedis</taxon>
        <taxon>Chytridiomycota</taxon>
        <taxon>Chytridiomycota incertae sedis</taxon>
        <taxon>Chytridiomycetes</taxon>
        <taxon>Lobulomycetales</taxon>
        <taxon>Lobulomycetaceae</taxon>
        <taxon>Clydaea</taxon>
    </lineage>
</organism>
<feature type="signal peptide" evidence="8">
    <location>
        <begin position="1"/>
        <end position="19"/>
    </location>
</feature>
<dbReference type="InterPro" id="IPR033917">
    <property type="entry name" value="ML_PG-PI_TP"/>
</dbReference>
<evidence type="ECO:0000313" key="10">
    <source>
        <dbReference type="EMBL" id="KAJ3213968.1"/>
    </source>
</evidence>
<keyword evidence="11" id="KW-1185">Reference proteome</keyword>
<dbReference type="EMBL" id="JADGJW010000661">
    <property type="protein sequence ID" value="KAJ3213968.1"/>
    <property type="molecule type" value="Genomic_DNA"/>
</dbReference>
<feature type="domain" description="MD-2-related lipid-recognition" evidence="9">
    <location>
        <begin position="34"/>
        <end position="154"/>
    </location>
</feature>
<dbReference type="InterPro" id="IPR014756">
    <property type="entry name" value="Ig_E-set"/>
</dbReference>
<sequence length="156" mass="16903">MRFFLLPLFSVVLSTPISQWPLIPFGSSSVVQPIISCGVDTDVFIPKKILVSPDPPVRGQSITLTIEGTLSEDVVDGAYADIKVKLGLIKLLETKVDLCSEIKNVDLTCPLKEGELTIVKQVDIPNEVPPGVYKVHVAATNADELSIACFDITIQL</sequence>
<evidence type="ECO:0000256" key="3">
    <source>
        <dbReference type="ARBA" id="ARBA00011245"/>
    </source>
</evidence>
<dbReference type="SUPFAM" id="SSF81296">
    <property type="entry name" value="E set domains"/>
    <property type="match status" value="1"/>
</dbReference>
<keyword evidence="6 8" id="KW-0732">Signal</keyword>
<evidence type="ECO:0000313" key="11">
    <source>
        <dbReference type="Proteomes" id="UP001211065"/>
    </source>
</evidence>
<dbReference type="GO" id="GO:0032934">
    <property type="term" value="F:sterol binding"/>
    <property type="evidence" value="ECO:0007669"/>
    <property type="project" value="InterPro"/>
</dbReference>
<evidence type="ECO:0000256" key="1">
    <source>
        <dbReference type="ARBA" id="ARBA00002053"/>
    </source>
</evidence>
<dbReference type="Proteomes" id="UP001211065">
    <property type="component" value="Unassembled WGS sequence"/>
</dbReference>
<dbReference type="Pfam" id="PF02221">
    <property type="entry name" value="E1_DerP2_DerF2"/>
    <property type="match status" value="1"/>
</dbReference>
<evidence type="ECO:0000256" key="5">
    <source>
        <dbReference type="ARBA" id="ARBA00022448"/>
    </source>
</evidence>
<feature type="chain" id="PRO_5042275214" description="Phosphatidylglycerol/phosphatidylinositol transfer protein" evidence="8">
    <location>
        <begin position="20"/>
        <end position="156"/>
    </location>
</feature>
<gene>
    <name evidence="10" type="primary">NPC2_2</name>
    <name evidence="10" type="ORF">HK099_007098</name>
</gene>
<dbReference type="PANTHER" id="PTHR11306">
    <property type="entry name" value="NIEMANN PICK TYPE C2 PROTEIN NPC2-RELATED"/>
    <property type="match status" value="1"/>
</dbReference>
<keyword evidence="5" id="KW-0813">Transport</keyword>
<dbReference type="AlphaFoldDB" id="A0AAD5TWS7"/>
<evidence type="ECO:0000256" key="2">
    <source>
        <dbReference type="ARBA" id="ARBA00006370"/>
    </source>
</evidence>
<dbReference type="Gene3D" id="2.60.40.770">
    <property type="match status" value="1"/>
</dbReference>
<evidence type="ECO:0000256" key="6">
    <source>
        <dbReference type="ARBA" id="ARBA00022729"/>
    </source>
</evidence>
<comment type="function">
    <text evidence="1">Catalyzes the intermembrane transfer of phosphatidylglycerol and phosphatidylinositol.</text>
</comment>
<comment type="subunit">
    <text evidence="3">Monomer.</text>
</comment>
<dbReference type="SMART" id="SM00737">
    <property type="entry name" value="ML"/>
    <property type="match status" value="1"/>
</dbReference>
<evidence type="ECO:0000256" key="7">
    <source>
        <dbReference type="ARBA" id="ARBA00023055"/>
    </source>
</evidence>
<evidence type="ECO:0000256" key="4">
    <source>
        <dbReference type="ARBA" id="ARBA00016056"/>
    </source>
</evidence>
<evidence type="ECO:0000256" key="8">
    <source>
        <dbReference type="SAM" id="SignalP"/>
    </source>
</evidence>
<name>A0AAD5TWS7_9FUNG</name>
<comment type="caution">
    <text evidence="10">The sequence shown here is derived from an EMBL/GenBank/DDBJ whole genome shotgun (WGS) entry which is preliminary data.</text>
</comment>
<dbReference type="PANTHER" id="PTHR11306:SF0">
    <property type="entry name" value="PHOSPHATIDYLGLYCEROL_PHOSPHATIDYLINOSITOL TRANSFER PROTEIN"/>
    <property type="match status" value="1"/>
</dbReference>